<accession>A0A0N9BAV5</accession>
<dbReference type="Proteomes" id="UP000204630">
    <property type="component" value="Segment"/>
</dbReference>
<reference evidence="1 2" key="1">
    <citation type="journal article" date="2015" name="Appl. Environ. Microbiol.">
        <title>A virulent phage infecting Lactococcus garvieae, with homology to Lactococcus lactis phages.</title>
        <authorList>
            <person name="Eraclio G."/>
            <person name="Tremblay D.M."/>
            <person name="Lacelle-Cote A."/>
            <person name="Labrie S.J."/>
            <person name="Fortina M.G."/>
            <person name="Moineau S."/>
        </authorList>
    </citation>
    <scope>NUCLEOTIDE SEQUENCE [LARGE SCALE GENOMIC DNA]</scope>
</reference>
<protein>
    <submittedName>
        <fullName evidence="1">Uncharacterized protein</fullName>
    </submittedName>
</protein>
<evidence type="ECO:0000313" key="1">
    <source>
        <dbReference type="EMBL" id="ALA07002.1"/>
    </source>
</evidence>
<keyword evidence="2" id="KW-1185">Reference proteome</keyword>
<dbReference type="KEGG" id="vg:26797814"/>
<dbReference type="RefSeq" id="YP_009226676.1">
    <property type="nucleotide sequence ID" value="NC_029118.1"/>
</dbReference>
<organism evidence="1 2">
    <name type="scientific">Lactococcus phage GE1</name>
    <dbReference type="NCBI Taxonomy" id="1698369"/>
    <lineage>
        <taxon>Viruses</taxon>
        <taxon>Duplodnaviria</taxon>
        <taxon>Heunggongvirae</taxon>
        <taxon>Uroviricota</taxon>
        <taxon>Caudoviricetes</taxon>
        <taxon>Chertseyvirus</taxon>
        <taxon>Chertseyvirus GE1</taxon>
    </lineage>
</organism>
<dbReference type="EMBL" id="KT339177">
    <property type="protein sequence ID" value="ALA07002.1"/>
    <property type="molecule type" value="Genomic_DNA"/>
</dbReference>
<sequence length="60" mass="6831">MNNSNLTEEQIILNTITEDIKGVTNYTNRYLLTASDYLLAINSIYNTLKKAGYIKDDITN</sequence>
<dbReference type="GeneID" id="26797814"/>
<evidence type="ECO:0000313" key="2">
    <source>
        <dbReference type="Proteomes" id="UP000204630"/>
    </source>
</evidence>
<proteinExistence type="predicted"/>
<name>A0A0N9BAV5_9CAUD</name>